<dbReference type="EMBL" id="AMYD01001863">
    <property type="protein sequence ID" value="EQB51244.1"/>
    <property type="molecule type" value="Genomic_DNA"/>
</dbReference>
<proteinExistence type="predicted"/>
<comment type="caution">
    <text evidence="2">The sequence shown here is derived from an EMBL/GenBank/DDBJ whole genome shotgun (WGS) entry which is preliminary data.</text>
</comment>
<accession>T0KGK5</accession>
<feature type="region of interest" description="Disordered" evidence="1">
    <location>
        <begin position="107"/>
        <end position="130"/>
    </location>
</feature>
<sequence length="130" mass="14368">MGSFANLNSQTPNATRMKTPRTRGRSDLKDFHSYMTPPVEIPNRKLVEPAVKRKLPSQSNRQSLPAMSPGILACFRKKKIMTTPTAMMGRLIQKIHAHVTFCAKPAPISGPVTVPTDQTAESSENHCPRT</sequence>
<reference evidence="3" key="1">
    <citation type="journal article" date="2013" name="Mol. Plant Microbe Interact.">
        <title>Global aspects of pacC regulation of pathogenicity genes in Colletotrichum gloeosporioides as revealed by transcriptome analysis.</title>
        <authorList>
            <person name="Alkan N."/>
            <person name="Meng X."/>
            <person name="Friedlander G."/>
            <person name="Reuveni E."/>
            <person name="Sukno S."/>
            <person name="Sherman A."/>
            <person name="Thon M."/>
            <person name="Fluhr R."/>
            <person name="Prusky D."/>
        </authorList>
    </citation>
    <scope>NUCLEOTIDE SEQUENCE [LARGE SCALE GENOMIC DNA]</scope>
    <source>
        <strain evidence="3">Cg-14</strain>
    </source>
</reference>
<feature type="compositionally biased region" description="Polar residues" evidence="1">
    <location>
        <begin position="1"/>
        <end position="16"/>
    </location>
</feature>
<dbReference type="HOGENOM" id="CLU_1937998_0_0_1"/>
<organism evidence="2 3">
    <name type="scientific">Colletotrichum gloeosporioides (strain Cg-14)</name>
    <name type="common">Anthracnose fungus</name>
    <name type="synonym">Glomerella cingulata</name>
    <dbReference type="NCBI Taxonomy" id="1237896"/>
    <lineage>
        <taxon>Eukaryota</taxon>
        <taxon>Fungi</taxon>
        <taxon>Dikarya</taxon>
        <taxon>Ascomycota</taxon>
        <taxon>Pezizomycotina</taxon>
        <taxon>Sordariomycetes</taxon>
        <taxon>Hypocreomycetidae</taxon>
        <taxon>Glomerellales</taxon>
        <taxon>Glomerellaceae</taxon>
        <taxon>Colletotrichum</taxon>
        <taxon>Colletotrichum gloeosporioides species complex</taxon>
    </lineage>
</organism>
<evidence type="ECO:0000313" key="3">
    <source>
        <dbReference type="Proteomes" id="UP000015530"/>
    </source>
</evidence>
<feature type="region of interest" description="Disordered" evidence="1">
    <location>
        <begin position="1"/>
        <end position="37"/>
    </location>
</feature>
<dbReference type="Proteomes" id="UP000015530">
    <property type="component" value="Unassembled WGS sequence"/>
</dbReference>
<evidence type="ECO:0000256" key="1">
    <source>
        <dbReference type="SAM" id="MobiDB-lite"/>
    </source>
</evidence>
<protein>
    <submittedName>
        <fullName evidence="2">Uncharacterized protein</fullName>
    </submittedName>
</protein>
<gene>
    <name evidence="2" type="ORF">CGLO_09231</name>
</gene>
<name>T0KGK5_COLGC</name>
<dbReference type="AlphaFoldDB" id="T0KGK5"/>
<evidence type="ECO:0000313" key="2">
    <source>
        <dbReference type="EMBL" id="EQB51244.1"/>
    </source>
</evidence>